<proteinExistence type="predicted"/>
<protein>
    <submittedName>
        <fullName evidence="2">Uncharacterized protein</fullName>
    </submittedName>
</protein>
<dbReference type="AlphaFoldDB" id="A0A8T0QGB5"/>
<feature type="region of interest" description="Disordered" evidence="1">
    <location>
        <begin position="36"/>
        <end position="130"/>
    </location>
</feature>
<gene>
    <name evidence="2" type="ORF">PVAP13_7KG160555</name>
</gene>
<sequence>MIASAHSPERAVCCLVIGAALARPEGDAQPLELEAAAAGPVAASGSSWLEMGKAGRSTRWLRQETSGRWELAAADRDRPPGQCELVSGAPGKPAGARGRGDGQCRSLPKPATDAHGEEEDKEERAKVKEK</sequence>
<comment type="caution">
    <text evidence="2">The sequence shown here is derived from an EMBL/GenBank/DDBJ whole genome shotgun (WGS) entry which is preliminary data.</text>
</comment>
<evidence type="ECO:0000256" key="1">
    <source>
        <dbReference type="SAM" id="MobiDB-lite"/>
    </source>
</evidence>
<feature type="compositionally biased region" description="Low complexity" evidence="1">
    <location>
        <begin position="36"/>
        <end position="46"/>
    </location>
</feature>
<keyword evidence="3" id="KW-1185">Reference proteome</keyword>
<feature type="compositionally biased region" description="Basic and acidic residues" evidence="1">
    <location>
        <begin position="61"/>
        <end position="79"/>
    </location>
</feature>
<dbReference type="EMBL" id="CM029049">
    <property type="protein sequence ID" value="KAG2572218.1"/>
    <property type="molecule type" value="Genomic_DNA"/>
</dbReference>
<reference evidence="2" key="1">
    <citation type="submission" date="2020-05" db="EMBL/GenBank/DDBJ databases">
        <title>WGS assembly of Panicum virgatum.</title>
        <authorList>
            <person name="Lovell J.T."/>
            <person name="Jenkins J."/>
            <person name="Shu S."/>
            <person name="Juenger T.E."/>
            <person name="Schmutz J."/>
        </authorList>
    </citation>
    <scope>NUCLEOTIDE SEQUENCE</scope>
    <source>
        <strain evidence="2">AP13</strain>
    </source>
</reference>
<dbReference type="Proteomes" id="UP000823388">
    <property type="component" value="Chromosome 7K"/>
</dbReference>
<evidence type="ECO:0000313" key="3">
    <source>
        <dbReference type="Proteomes" id="UP000823388"/>
    </source>
</evidence>
<evidence type="ECO:0000313" key="2">
    <source>
        <dbReference type="EMBL" id="KAG2572218.1"/>
    </source>
</evidence>
<accession>A0A8T0QGB5</accession>
<name>A0A8T0QGB5_PANVG</name>
<organism evidence="2 3">
    <name type="scientific">Panicum virgatum</name>
    <name type="common">Blackwell switchgrass</name>
    <dbReference type="NCBI Taxonomy" id="38727"/>
    <lineage>
        <taxon>Eukaryota</taxon>
        <taxon>Viridiplantae</taxon>
        <taxon>Streptophyta</taxon>
        <taxon>Embryophyta</taxon>
        <taxon>Tracheophyta</taxon>
        <taxon>Spermatophyta</taxon>
        <taxon>Magnoliopsida</taxon>
        <taxon>Liliopsida</taxon>
        <taxon>Poales</taxon>
        <taxon>Poaceae</taxon>
        <taxon>PACMAD clade</taxon>
        <taxon>Panicoideae</taxon>
        <taxon>Panicodae</taxon>
        <taxon>Paniceae</taxon>
        <taxon>Panicinae</taxon>
        <taxon>Panicum</taxon>
        <taxon>Panicum sect. Hiantes</taxon>
    </lineage>
</organism>